<dbReference type="Proteomes" id="UP000092993">
    <property type="component" value="Unassembled WGS sequence"/>
</dbReference>
<protein>
    <submittedName>
        <fullName evidence="1">Uncharacterized protein</fullName>
    </submittedName>
</protein>
<sequence>MNFVDEAGGPSAEEESAFYEAGVEDNSESRDVFGLGCLTAGDGLGRKAGYRKFQLPACMRRSTNVASHARVRLTGCSKLLILGTHGHPLLRPAYAPPLRRMPARPAALAPAHPCSPAESQQRRTRLLRICIRSCRARSVGGAPPFPGELTAVVLYIWKTHREYRLAVETRR</sequence>
<comment type="caution">
    <text evidence="1">The sequence shown here is derived from an EMBL/GenBank/DDBJ whole genome shotgun (WGS) entry which is preliminary data.</text>
</comment>
<proteinExistence type="predicted"/>
<dbReference type="EMBL" id="LUGG01000018">
    <property type="protein sequence ID" value="OBZ69334.1"/>
    <property type="molecule type" value="Genomic_DNA"/>
</dbReference>
<accession>A0A1C7M2L8</accession>
<evidence type="ECO:0000313" key="2">
    <source>
        <dbReference type="Proteomes" id="UP000092993"/>
    </source>
</evidence>
<name>A0A1C7M2L8_GRIFR</name>
<reference evidence="1 2" key="1">
    <citation type="submission" date="2016-03" db="EMBL/GenBank/DDBJ databases">
        <title>Whole genome sequencing of Grifola frondosa 9006-11.</title>
        <authorList>
            <person name="Min B."/>
            <person name="Park H."/>
            <person name="Kim J.-G."/>
            <person name="Cho H."/>
            <person name="Oh Y.-L."/>
            <person name="Kong W.-S."/>
            <person name="Choi I.-G."/>
        </authorList>
    </citation>
    <scope>NUCLEOTIDE SEQUENCE [LARGE SCALE GENOMIC DNA]</scope>
    <source>
        <strain evidence="1 2">9006-11</strain>
    </source>
</reference>
<keyword evidence="2" id="KW-1185">Reference proteome</keyword>
<organism evidence="1 2">
    <name type="scientific">Grifola frondosa</name>
    <name type="common">Maitake</name>
    <name type="synonym">Polyporus frondosus</name>
    <dbReference type="NCBI Taxonomy" id="5627"/>
    <lineage>
        <taxon>Eukaryota</taxon>
        <taxon>Fungi</taxon>
        <taxon>Dikarya</taxon>
        <taxon>Basidiomycota</taxon>
        <taxon>Agaricomycotina</taxon>
        <taxon>Agaricomycetes</taxon>
        <taxon>Polyporales</taxon>
        <taxon>Grifolaceae</taxon>
        <taxon>Grifola</taxon>
    </lineage>
</organism>
<evidence type="ECO:0000313" key="1">
    <source>
        <dbReference type="EMBL" id="OBZ69334.1"/>
    </source>
</evidence>
<gene>
    <name evidence="1" type="ORF">A0H81_10982</name>
</gene>
<dbReference type="AlphaFoldDB" id="A0A1C7M2L8"/>